<reference evidence="3 5" key="2">
    <citation type="submission" date="2018-06" db="EMBL/GenBank/DDBJ databases">
        <authorList>
            <consortium name="Pathogen Informatics"/>
            <person name="Doyle S."/>
        </authorList>
    </citation>
    <scope>NUCLEOTIDE SEQUENCE [LARGE SCALE GENOMIC DNA]</scope>
    <source>
        <strain evidence="3 5">NCTC11401</strain>
    </source>
</reference>
<dbReference type="PROSITE" id="PS50878">
    <property type="entry name" value="RT_POL"/>
    <property type="match status" value="1"/>
</dbReference>
<protein>
    <submittedName>
        <fullName evidence="3">Retron-type reverse transcriptase</fullName>
    </submittedName>
</protein>
<dbReference type="EMBL" id="UGGV01000001">
    <property type="protein sequence ID" value="STO23659.1"/>
    <property type="molecule type" value="Genomic_DNA"/>
</dbReference>
<dbReference type="GO" id="GO:0003964">
    <property type="term" value="F:RNA-directed DNA polymerase activity"/>
    <property type="evidence" value="ECO:0007669"/>
    <property type="project" value="UniProtKB-KW"/>
</dbReference>
<dbReference type="SUPFAM" id="SSF56672">
    <property type="entry name" value="DNA/RNA polymerases"/>
    <property type="match status" value="1"/>
</dbReference>
<proteinExistence type="predicted"/>
<dbReference type="Proteomes" id="UP000254374">
    <property type="component" value="Unassembled WGS sequence"/>
</dbReference>
<evidence type="ECO:0000313" key="4">
    <source>
        <dbReference type="Proteomes" id="UP000186808"/>
    </source>
</evidence>
<evidence type="ECO:0000313" key="2">
    <source>
        <dbReference type="EMBL" id="SIR68759.1"/>
    </source>
</evidence>
<keyword evidence="3" id="KW-0695">RNA-directed DNA polymerase</keyword>
<accession>A0A377GFQ9</accession>
<dbReference type="InterPro" id="IPR043502">
    <property type="entry name" value="DNA/RNA_pol_sf"/>
</dbReference>
<reference evidence="2 4" key="1">
    <citation type="submission" date="2017-01" db="EMBL/GenBank/DDBJ databases">
        <authorList>
            <person name="Varghese N."/>
            <person name="Submissions S."/>
        </authorList>
    </citation>
    <scope>NUCLEOTIDE SEQUENCE [LARGE SCALE GENOMIC DNA]</scope>
    <source>
        <strain evidence="2 4">ATCC 33342</strain>
    </source>
</reference>
<feature type="domain" description="Reverse transcriptase" evidence="1">
    <location>
        <begin position="1"/>
        <end position="54"/>
    </location>
</feature>
<evidence type="ECO:0000313" key="3">
    <source>
        <dbReference type="EMBL" id="STO23659.1"/>
    </source>
</evidence>
<dbReference type="Proteomes" id="UP000186808">
    <property type="component" value="Unassembled WGS sequence"/>
</dbReference>
<dbReference type="EMBL" id="FTNL01000019">
    <property type="protein sequence ID" value="SIR68759.1"/>
    <property type="molecule type" value="Genomic_DNA"/>
</dbReference>
<keyword evidence="3" id="KW-0548">Nucleotidyltransferase</keyword>
<gene>
    <name evidence="3" type="ORF">NCTC11401_00459</name>
    <name evidence="2" type="ORF">SAMN05421777_11938</name>
</gene>
<keyword evidence="3" id="KW-0808">Transferase</keyword>
<sequence>MDDLLLLGNSSAQLSEYRTEIKRFLQEKLRLNLHPTKQIIQTSKQGADYLGYKVYPHYLHLRQRSIDKFFAWLRFFNACLGNPPPHRFWIPDAVEWLNVLQTQPVTPDYLLLQRMQALINSYLRLMKNTQHYRLRKKLYQKHFGLLKRYFLPSDADYSAIHIKKWCLQNWIAQQHEQ</sequence>
<evidence type="ECO:0000313" key="5">
    <source>
        <dbReference type="Proteomes" id="UP000254374"/>
    </source>
</evidence>
<dbReference type="InterPro" id="IPR000477">
    <property type="entry name" value="RT_dom"/>
</dbReference>
<dbReference type="AlphaFoldDB" id="A0A377GFQ9"/>
<evidence type="ECO:0000259" key="1">
    <source>
        <dbReference type="PROSITE" id="PS50878"/>
    </source>
</evidence>
<organism evidence="3 5">
    <name type="scientific">Fluoribacter gormanii</name>
    <dbReference type="NCBI Taxonomy" id="464"/>
    <lineage>
        <taxon>Bacteria</taxon>
        <taxon>Pseudomonadati</taxon>
        <taxon>Pseudomonadota</taxon>
        <taxon>Gammaproteobacteria</taxon>
        <taxon>Legionellales</taxon>
        <taxon>Legionellaceae</taxon>
        <taxon>Fluoribacter</taxon>
    </lineage>
</organism>
<name>A0A377GFQ9_9GAMM</name>
<keyword evidence="4" id="KW-1185">Reference proteome</keyword>